<evidence type="ECO:0000256" key="1">
    <source>
        <dbReference type="ARBA" id="ARBA00009213"/>
    </source>
</evidence>
<comment type="subunit">
    <text evidence="4">Homohexamer; trimer of dimers.</text>
</comment>
<feature type="binding site" evidence="4">
    <location>
        <begin position="139"/>
        <end position="140"/>
    </location>
    <ligand>
        <name>acetyl-CoA</name>
        <dbReference type="ChEBI" id="CHEBI:57288"/>
    </ligand>
</feature>
<protein>
    <submittedName>
        <fullName evidence="6">Enhanced intracellular survival protein</fullName>
    </submittedName>
</protein>
<dbReference type="RefSeq" id="WP_068105674.1">
    <property type="nucleotide sequence ID" value="NZ_CP015079.1"/>
</dbReference>
<dbReference type="InterPro" id="IPR051554">
    <property type="entry name" value="Acetyltransferase_Eis"/>
</dbReference>
<dbReference type="EMBL" id="CP015079">
    <property type="protein sequence ID" value="ANH36827.1"/>
    <property type="molecule type" value="Genomic_DNA"/>
</dbReference>
<sequence length="425" mass="46979">MSGYDDLTFDLLDVHATDEDSVARLHAYADTWSQAFHEGRLDEEKNKHWIEHSRVDDVTLRAVLPRRSAIGGTPRPVATFTSWDQQLNVGGPDLLPVRMITDVTVAPTHRRRGLLTRLMTEDLDEAVRAGVPLAALTVSEGSIYGRYGFGPATRYRKVHVDVRPGRFALHHLEDDGTLELALPAEAWPAMAQVHAERLATSRGEIARPAFYEQFLSGRFDWESGGPDRKLTVVVHLDVTGQPDGYVAYRTAWKDDQARLEVADLVATTHTAHLRLWRHVADVDLVTEVRARTAPDDLLDLAVVDPRGVTSVEVRDFLWLRILDLPRALEARPWREDASVVLEVDDALGHTAGRWRVTTEKGTARVARTDDEPSVRLPADVLAALYLGDRSVLTAAAAGRLHGPDVTTLAAMADHAGPAPYCSTGF</sequence>
<dbReference type="Proteomes" id="UP000077868">
    <property type="component" value="Chromosome"/>
</dbReference>
<dbReference type="Gene3D" id="3.30.1050.10">
    <property type="entry name" value="SCP2 sterol-binding domain"/>
    <property type="match status" value="1"/>
</dbReference>
<dbReference type="InterPro" id="IPR036527">
    <property type="entry name" value="SCP2_sterol-bd_dom_sf"/>
</dbReference>
<accession>A0A1A9GEW5</accession>
<dbReference type="AlphaFoldDB" id="A0A1A9GEW5"/>
<evidence type="ECO:0000256" key="2">
    <source>
        <dbReference type="ARBA" id="ARBA00022679"/>
    </source>
</evidence>
<dbReference type="KEGG" id="ndk:I601_0375"/>
<dbReference type="InterPro" id="IPR016181">
    <property type="entry name" value="Acyl_CoA_acyltransferase"/>
</dbReference>
<dbReference type="PANTHER" id="PTHR37817">
    <property type="entry name" value="N-ACETYLTRANSFERASE EIS"/>
    <property type="match status" value="1"/>
</dbReference>
<dbReference type="Pfam" id="PF13527">
    <property type="entry name" value="Acetyltransf_9"/>
    <property type="match status" value="1"/>
</dbReference>
<gene>
    <name evidence="6" type="primary">eis</name>
    <name evidence="6" type="ORF">I601_0375</name>
</gene>
<dbReference type="Gene3D" id="3.40.630.30">
    <property type="match status" value="2"/>
</dbReference>
<keyword evidence="3 4" id="KW-0012">Acyltransferase</keyword>
<evidence type="ECO:0000313" key="6">
    <source>
        <dbReference type="EMBL" id="ANH36827.1"/>
    </source>
</evidence>
<proteinExistence type="inferred from homology"/>
<dbReference type="InterPro" id="IPR022902">
    <property type="entry name" value="NAcTrfase_Eis"/>
</dbReference>
<dbReference type="PATRIC" id="fig|1300347.3.peg.374"/>
<dbReference type="SUPFAM" id="SSF55729">
    <property type="entry name" value="Acyl-CoA N-acyltransferases (Nat)"/>
    <property type="match status" value="1"/>
</dbReference>
<dbReference type="PROSITE" id="PS51186">
    <property type="entry name" value="GNAT"/>
    <property type="match status" value="1"/>
</dbReference>
<comment type="similarity">
    <text evidence="1 4">Belongs to the acetyltransferase Eis family.</text>
</comment>
<reference evidence="6 7" key="1">
    <citation type="submission" date="2016-03" db="EMBL/GenBank/DDBJ databases">
        <title>Complete genome sequence of a soil Actinobacterium, Nocardioides dokdonensis FR1436.</title>
        <authorList>
            <person name="Kwon S.-K."/>
            <person name="Kim K."/>
            <person name="Kim J.F."/>
        </authorList>
    </citation>
    <scope>NUCLEOTIDE SEQUENCE [LARGE SCALE GENOMIC DNA]</scope>
    <source>
        <strain evidence="6 7">FR1436</strain>
    </source>
</reference>
<evidence type="ECO:0000259" key="5">
    <source>
        <dbReference type="PROSITE" id="PS51186"/>
    </source>
</evidence>
<dbReference type="Pfam" id="PF17668">
    <property type="entry name" value="Acetyltransf_17"/>
    <property type="match status" value="1"/>
</dbReference>
<dbReference type="Pfam" id="PF13530">
    <property type="entry name" value="SCP2_2"/>
    <property type="match status" value="1"/>
</dbReference>
<feature type="active site" description="Proton donor" evidence="4">
    <location>
        <position position="144"/>
    </location>
</feature>
<feature type="binding site" evidence="4">
    <location>
        <begin position="111"/>
        <end position="116"/>
    </location>
    <ligand>
        <name>acetyl-CoA</name>
        <dbReference type="ChEBI" id="CHEBI:57288"/>
    </ligand>
</feature>
<evidence type="ECO:0000256" key="3">
    <source>
        <dbReference type="ARBA" id="ARBA00023315"/>
    </source>
</evidence>
<dbReference type="InterPro" id="IPR041380">
    <property type="entry name" value="Acetyltransf_17"/>
</dbReference>
<dbReference type="HAMAP" id="MF_01812">
    <property type="entry name" value="Eis"/>
    <property type="match status" value="1"/>
</dbReference>
<evidence type="ECO:0000256" key="4">
    <source>
        <dbReference type="HAMAP-Rule" id="MF_01812"/>
    </source>
</evidence>
<keyword evidence="2 4" id="KW-0808">Transferase</keyword>
<dbReference type="STRING" id="1300347.I601_0375"/>
<dbReference type="PANTHER" id="PTHR37817:SF1">
    <property type="entry name" value="N-ACETYLTRANSFERASE EIS"/>
    <property type="match status" value="1"/>
</dbReference>
<feature type="binding site" evidence="4">
    <location>
        <begin position="103"/>
        <end position="105"/>
    </location>
    <ligand>
        <name>acetyl-CoA</name>
        <dbReference type="ChEBI" id="CHEBI:57288"/>
    </ligand>
</feature>
<dbReference type="GO" id="GO:0030649">
    <property type="term" value="P:aminoglycoside antibiotic catabolic process"/>
    <property type="evidence" value="ECO:0007669"/>
    <property type="project" value="TreeGrafter"/>
</dbReference>
<dbReference type="SUPFAM" id="SSF55718">
    <property type="entry name" value="SCP-like"/>
    <property type="match status" value="1"/>
</dbReference>
<feature type="domain" description="N-acetyltransferase" evidence="5">
    <location>
        <begin position="9"/>
        <end position="185"/>
    </location>
</feature>
<evidence type="ECO:0000313" key="7">
    <source>
        <dbReference type="Proteomes" id="UP000077868"/>
    </source>
</evidence>
<name>A0A1A9GEW5_9ACTN</name>
<organism evidence="6 7">
    <name type="scientific">Nocardioides dokdonensis FR1436</name>
    <dbReference type="NCBI Taxonomy" id="1300347"/>
    <lineage>
        <taxon>Bacteria</taxon>
        <taxon>Bacillati</taxon>
        <taxon>Actinomycetota</taxon>
        <taxon>Actinomycetes</taxon>
        <taxon>Propionibacteriales</taxon>
        <taxon>Nocardioidaceae</taxon>
        <taxon>Nocardioides</taxon>
    </lineage>
</organism>
<dbReference type="GO" id="GO:0034069">
    <property type="term" value="F:aminoglycoside N-acetyltransferase activity"/>
    <property type="evidence" value="ECO:0007669"/>
    <property type="project" value="TreeGrafter"/>
</dbReference>
<dbReference type="InterPro" id="IPR025559">
    <property type="entry name" value="Eis_dom"/>
</dbReference>
<dbReference type="InterPro" id="IPR000182">
    <property type="entry name" value="GNAT_dom"/>
</dbReference>
<keyword evidence="7" id="KW-1185">Reference proteome</keyword>
<feature type="active site" description="Proton acceptor; via carboxylate" evidence="4">
    <location>
        <position position="425"/>
    </location>
</feature>